<reference evidence="1" key="1">
    <citation type="submission" date="2018-04" db="EMBL/GenBank/DDBJ databases">
        <title>Genomes of the Obligate Erwinia dacicola and Facultative Enterobacter sp. OLF Endosymbionts of the Olive Fruit fly, Bactrocera oleae.</title>
        <authorList>
            <person name="Estes A.M."/>
            <person name="Hearn D.J."/>
            <person name="Agarwal S."/>
            <person name="Pierson E.A."/>
            <person name="Dunning-Hotopp J.C."/>
        </authorList>
    </citation>
    <scope>NUCLEOTIDE SEQUENCE [LARGE SCALE GENOMIC DNA]</scope>
    <source>
        <strain evidence="1">Oroville</strain>
    </source>
</reference>
<comment type="caution">
    <text evidence="1">The sequence shown here is derived from an EMBL/GenBank/DDBJ whole genome shotgun (WGS) entry which is preliminary data.</text>
</comment>
<gene>
    <name evidence="1" type="ORF">ACZ87_02765</name>
</gene>
<proteinExistence type="predicted"/>
<dbReference type="EMBL" id="LJAM02000350">
    <property type="protein sequence ID" value="RAP70428.1"/>
    <property type="molecule type" value="Genomic_DNA"/>
</dbReference>
<name>A0A328TIZ4_9GAMM</name>
<dbReference type="AlphaFoldDB" id="A0A328TIZ4"/>
<protein>
    <submittedName>
        <fullName evidence="1">Uncharacterized protein</fullName>
    </submittedName>
</protein>
<keyword evidence="2" id="KW-1185">Reference proteome</keyword>
<organism evidence="1 2">
    <name type="scientific">Candidatus Erwinia dacicola</name>
    <dbReference type="NCBI Taxonomy" id="252393"/>
    <lineage>
        <taxon>Bacteria</taxon>
        <taxon>Pseudomonadati</taxon>
        <taxon>Pseudomonadota</taxon>
        <taxon>Gammaproteobacteria</taxon>
        <taxon>Enterobacterales</taxon>
        <taxon>Erwiniaceae</taxon>
        <taxon>Erwinia</taxon>
    </lineage>
</organism>
<accession>A0A328TIZ4</accession>
<dbReference type="RefSeq" id="WP_261791533.1">
    <property type="nucleotide sequence ID" value="NZ_LJAM02000350.1"/>
</dbReference>
<dbReference type="Proteomes" id="UP000244334">
    <property type="component" value="Unassembled WGS sequence"/>
</dbReference>
<evidence type="ECO:0000313" key="1">
    <source>
        <dbReference type="EMBL" id="RAP70428.1"/>
    </source>
</evidence>
<evidence type="ECO:0000313" key="2">
    <source>
        <dbReference type="Proteomes" id="UP000244334"/>
    </source>
</evidence>
<sequence>MRQAIIDKEPEVIEYTVMQHGVIEIEGLKYLAAPLATLDG</sequence>